<dbReference type="eggNOG" id="COG2910">
    <property type="taxonomic scope" value="Bacteria"/>
</dbReference>
<dbReference type="AlphaFoldDB" id="A0A087EA44"/>
<evidence type="ECO:0000313" key="3">
    <source>
        <dbReference type="Proteomes" id="UP000029055"/>
    </source>
</evidence>
<dbReference type="InterPro" id="IPR016040">
    <property type="entry name" value="NAD(P)-bd_dom"/>
</dbReference>
<organism evidence="2 3">
    <name type="scientific">Bifidobacterium subtile</name>
    <dbReference type="NCBI Taxonomy" id="77635"/>
    <lineage>
        <taxon>Bacteria</taxon>
        <taxon>Bacillati</taxon>
        <taxon>Actinomycetota</taxon>
        <taxon>Actinomycetes</taxon>
        <taxon>Bifidobacteriales</taxon>
        <taxon>Bifidobacteriaceae</taxon>
        <taxon>Bifidobacterium</taxon>
    </lineage>
</organism>
<dbReference type="STRING" id="77635.BISU_0655"/>
<keyword evidence="3" id="KW-1185">Reference proteome</keyword>
<dbReference type="CDD" id="cd05244">
    <property type="entry name" value="BVR-B_like_SDR_a"/>
    <property type="match status" value="1"/>
</dbReference>
<dbReference type="RefSeq" id="WP_024462745.1">
    <property type="nucleotide sequence ID" value="NZ_CP062939.1"/>
</dbReference>
<sequence>MTAIAVIGANGRAGSRIVDEALNRGFDVTAVVRGANRTRAGKTIVKDLFDLKAEDLAGFDAVVDAFGVFDPAKLHEHSTSLAHLAEILSGSPVRLLVVGGAGSLYTNAEHTAQLSDGFPEDIKPVPLAMGKSLDELRQRDDVRWTYISPAADFQADGERTGAYTLAGEDYSTDTNGVSAISYADYAIAVVDEIEHGSHIGERISVRW</sequence>
<evidence type="ECO:0000259" key="1">
    <source>
        <dbReference type="Pfam" id="PF13460"/>
    </source>
</evidence>
<dbReference type="PANTHER" id="PTHR43355">
    <property type="entry name" value="FLAVIN REDUCTASE (NADPH)"/>
    <property type="match status" value="1"/>
</dbReference>
<accession>A0A087EA44</accession>
<dbReference type="OrthoDB" id="3191258at2"/>
<dbReference type="Pfam" id="PF13460">
    <property type="entry name" value="NAD_binding_10"/>
    <property type="match status" value="1"/>
</dbReference>
<dbReference type="GO" id="GO:0016646">
    <property type="term" value="F:oxidoreductase activity, acting on the CH-NH group of donors, NAD or NADP as acceptor"/>
    <property type="evidence" value="ECO:0007669"/>
    <property type="project" value="TreeGrafter"/>
</dbReference>
<dbReference type="InterPro" id="IPR036291">
    <property type="entry name" value="NAD(P)-bd_dom_sf"/>
</dbReference>
<dbReference type="Proteomes" id="UP000029055">
    <property type="component" value="Unassembled WGS sequence"/>
</dbReference>
<comment type="caution">
    <text evidence="2">The sequence shown here is derived from an EMBL/GenBank/DDBJ whole genome shotgun (WGS) entry which is preliminary data.</text>
</comment>
<dbReference type="InterPro" id="IPR051606">
    <property type="entry name" value="Polyketide_Oxido-like"/>
</dbReference>
<proteinExistence type="predicted"/>
<name>A0A087EA44_9BIFI</name>
<protein>
    <submittedName>
        <fullName evidence="2">Dihydrodipicolinate reductase</fullName>
    </submittedName>
</protein>
<evidence type="ECO:0000313" key="2">
    <source>
        <dbReference type="EMBL" id="KFJ04645.1"/>
    </source>
</evidence>
<dbReference type="EMBL" id="JGZR01000003">
    <property type="protein sequence ID" value="KFJ04645.1"/>
    <property type="molecule type" value="Genomic_DNA"/>
</dbReference>
<gene>
    <name evidence="2" type="ORF">BISU_0655</name>
</gene>
<dbReference type="Gene3D" id="3.40.50.720">
    <property type="entry name" value="NAD(P)-binding Rossmann-like Domain"/>
    <property type="match status" value="1"/>
</dbReference>
<reference evidence="2 3" key="1">
    <citation type="submission" date="2014-03" db="EMBL/GenBank/DDBJ databases">
        <title>Genomics of Bifidobacteria.</title>
        <authorList>
            <person name="Ventura M."/>
            <person name="Milani C."/>
            <person name="Lugli G.A."/>
        </authorList>
    </citation>
    <scope>NUCLEOTIDE SEQUENCE [LARGE SCALE GENOMIC DNA]</scope>
    <source>
        <strain evidence="2 3">LMG 11597</strain>
    </source>
</reference>
<dbReference type="PANTHER" id="PTHR43355:SF2">
    <property type="entry name" value="FLAVIN REDUCTASE (NADPH)"/>
    <property type="match status" value="1"/>
</dbReference>
<dbReference type="SUPFAM" id="SSF51735">
    <property type="entry name" value="NAD(P)-binding Rossmann-fold domains"/>
    <property type="match status" value="1"/>
</dbReference>
<feature type="domain" description="NAD(P)-binding" evidence="1">
    <location>
        <begin position="8"/>
        <end position="192"/>
    </location>
</feature>